<dbReference type="EMBL" id="LN679811">
    <property type="protein sequence ID" value="CEL62828.1"/>
    <property type="molecule type" value="Genomic_DNA"/>
</dbReference>
<dbReference type="AlphaFoldDB" id="A0A0B7G2V9"/>
<keyword evidence="3" id="KW-1185">Reference proteome</keyword>
<dbReference type="Proteomes" id="UP000059188">
    <property type="component" value="Unassembled WGS sequence"/>
</dbReference>
<accession>A0A0B7G2V9</accession>
<evidence type="ECO:0000256" key="1">
    <source>
        <dbReference type="SAM" id="MobiDB-lite"/>
    </source>
</evidence>
<proteinExistence type="predicted"/>
<reference evidence="2 3" key="1">
    <citation type="submission" date="2014-11" db="EMBL/GenBank/DDBJ databases">
        <authorList>
            <person name="Wibberg Daniel"/>
        </authorList>
    </citation>
    <scope>NUCLEOTIDE SEQUENCE [LARGE SCALE GENOMIC DNA]</scope>
    <source>
        <strain evidence="2">Rhizoctonia solani AG1-IB 7/3/14</strain>
    </source>
</reference>
<feature type="compositionally biased region" description="Basic residues" evidence="1">
    <location>
        <begin position="22"/>
        <end position="31"/>
    </location>
</feature>
<protein>
    <submittedName>
        <fullName evidence="2">Uncharacterized protein</fullName>
    </submittedName>
</protein>
<organism evidence="2 3">
    <name type="scientific">Thanatephorus cucumeris (strain AG1-IB / isolate 7/3/14)</name>
    <name type="common">Lettuce bottom rot fungus</name>
    <name type="synonym">Rhizoctonia solani</name>
    <dbReference type="NCBI Taxonomy" id="1108050"/>
    <lineage>
        <taxon>Eukaryota</taxon>
        <taxon>Fungi</taxon>
        <taxon>Dikarya</taxon>
        <taxon>Basidiomycota</taxon>
        <taxon>Agaricomycotina</taxon>
        <taxon>Agaricomycetes</taxon>
        <taxon>Cantharellales</taxon>
        <taxon>Ceratobasidiaceae</taxon>
        <taxon>Rhizoctonia</taxon>
        <taxon>Rhizoctonia solani AG-1</taxon>
    </lineage>
</organism>
<sequence length="69" mass="8006">MNIASQKTFEETQKKKEANRLKNYKGKKPKKTGPTLARSPWWTEECSQAVHDLKHNPENKNKDKLRGAL</sequence>
<feature type="region of interest" description="Disordered" evidence="1">
    <location>
        <begin position="1"/>
        <end position="39"/>
    </location>
</feature>
<gene>
    <name evidence="2" type="ORF">RSOLAG1IB_12578</name>
</gene>
<name>A0A0B7G2V9_THACB</name>
<feature type="compositionally biased region" description="Basic and acidic residues" evidence="1">
    <location>
        <begin position="8"/>
        <end position="20"/>
    </location>
</feature>
<evidence type="ECO:0000313" key="3">
    <source>
        <dbReference type="Proteomes" id="UP000059188"/>
    </source>
</evidence>
<evidence type="ECO:0000313" key="2">
    <source>
        <dbReference type="EMBL" id="CEL62828.1"/>
    </source>
</evidence>